<dbReference type="InterPro" id="IPR001433">
    <property type="entry name" value="OxRdtase_FAD/NAD-bd"/>
</dbReference>
<feature type="domain" description="2Fe-2S ferredoxin-type" evidence="10">
    <location>
        <begin position="262"/>
        <end position="346"/>
    </location>
</feature>
<comment type="caution">
    <text evidence="12">The sequence shown here is derived from an EMBL/GenBank/DDBJ whole genome shotgun (WGS) entry which is preliminary data.</text>
</comment>
<evidence type="ECO:0000256" key="6">
    <source>
        <dbReference type="ARBA" id="ARBA00023002"/>
    </source>
</evidence>
<keyword evidence="5" id="KW-0274">FAD</keyword>
<evidence type="ECO:0000256" key="9">
    <source>
        <dbReference type="ARBA" id="ARBA00061434"/>
    </source>
</evidence>
<dbReference type="AlphaFoldDB" id="A0A964E007"/>
<dbReference type="Pfam" id="PF00970">
    <property type="entry name" value="FAD_binding_6"/>
    <property type="match status" value="1"/>
</dbReference>
<evidence type="ECO:0000313" key="12">
    <source>
        <dbReference type="EMBL" id="MCB8876213.1"/>
    </source>
</evidence>
<dbReference type="InterPro" id="IPR036010">
    <property type="entry name" value="2Fe-2S_ferredoxin-like_sf"/>
</dbReference>
<dbReference type="InterPro" id="IPR008333">
    <property type="entry name" value="Cbr1-like_FAD-bd_dom"/>
</dbReference>
<dbReference type="Proteomes" id="UP000708298">
    <property type="component" value="Unassembled WGS sequence"/>
</dbReference>
<dbReference type="Gene3D" id="2.40.30.10">
    <property type="entry name" value="Translation factors"/>
    <property type="match status" value="1"/>
</dbReference>
<keyword evidence="2" id="KW-0285">Flavoprotein</keyword>
<dbReference type="InterPro" id="IPR017938">
    <property type="entry name" value="Riboflavin_synthase-like_b-brl"/>
</dbReference>
<accession>A0A964E007</accession>
<dbReference type="InterPro" id="IPR012675">
    <property type="entry name" value="Beta-grasp_dom_sf"/>
</dbReference>
<evidence type="ECO:0000256" key="1">
    <source>
        <dbReference type="ARBA" id="ARBA00001974"/>
    </source>
</evidence>
<name>A0A964E007_9PROT</name>
<organism evidence="12 13">
    <name type="scientific">Acidisoma silvae</name>
    <dbReference type="NCBI Taxonomy" id="2802396"/>
    <lineage>
        <taxon>Bacteria</taxon>
        <taxon>Pseudomonadati</taxon>
        <taxon>Pseudomonadota</taxon>
        <taxon>Alphaproteobacteria</taxon>
        <taxon>Acetobacterales</taxon>
        <taxon>Acidocellaceae</taxon>
        <taxon>Acidisoma</taxon>
    </lineage>
</organism>
<evidence type="ECO:0000313" key="13">
    <source>
        <dbReference type="Proteomes" id="UP000708298"/>
    </source>
</evidence>
<keyword evidence="6" id="KW-0560">Oxidoreductase</keyword>
<dbReference type="PRINTS" id="PR00409">
    <property type="entry name" value="PHDIOXRDTASE"/>
</dbReference>
<dbReference type="CDD" id="cd00207">
    <property type="entry name" value="fer2"/>
    <property type="match status" value="1"/>
</dbReference>
<keyword evidence="3" id="KW-0001">2Fe-2S</keyword>
<evidence type="ECO:0000259" key="10">
    <source>
        <dbReference type="PROSITE" id="PS51085"/>
    </source>
</evidence>
<dbReference type="InterPro" id="IPR050415">
    <property type="entry name" value="MRET"/>
</dbReference>
<dbReference type="PROSITE" id="PS51085">
    <property type="entry name" value="2FE2S_FER_2"/>
    <property type="match status" value="1"/>
</dbReference>
<evidence type="ECO:0000256" key="3">
    <source>
        <dbReference type="ARBA" id="ARBA00022714"/>
    </source>
</evidence>
<proteinExistence type="inferred from homology"/>
<gene>
    <name evidence="12" type="ORF">ASILVAE211_13555</name>
</gene>
<dbReference type="Pfam" id="PF00111">
    <property type="entry name" value="Fer2"/>
    <property type="match status" value="1"/>
</dbReference>
<reference evidence="12" key="2">
    <citation type="submission" date="2021-01" db="EMBL/GenBank/DDBJ databases">
        <authorList>
            <person name="Mieszkin S."/>
            <person name="Pouder E."/>
            <person name="Alain K."/>
        </authorList>
    </citation>
    <scope>NUCLEOTIDE SEQUENCE</scope>
    <source>
        <strain evidence="12">HW T2.11</strain>
    </source>
</reference>
<dbReference type="InterPro" id="IPR006058">
    <property type="entry name" value="2Fe2S_fd_BS"/>
</dbReference>
<feature type="domain" description="FAD-binding FR-type" evidence="11">
    <location>
        <begin position="9"/>
        <end position="117"/>
    </location>
</feature>
<dbReference type="SUPFAM" id="SSF63380">
    <property type="entry name" value="Riboflavin synthase domain-like"/>
    <property type="match status" value="1"/>
</dbReference>
<dbReference type="InterPro" id="IPR017927">
    <property type="entry name" value="FAD-bd_FR_type"/>
</dbReference>
<dbReference type="EMBL" id="JAESVB010000005">
    <property type="protein sequence ID" value="MCB8876213.1"/>
    <property type="molecule type" value="Genomic_DNA"/>
</dbReference>
<dbReference type="InterPro" id="IPR039261">
    <property type="entry name" value="FNR_nucleotide-bd"/>
</dbReference>
<keyword evidence="8" id="KW-0411">Iron-sulfur</keyword>
<evidence type="ECO:0000256" key="4">
    <source>
        <dbReference type="ARBA" id="ARBA00022723"/>
    </source>
</evidence>
<dbReference type="InterPro" id="IPR001041">
    <property type="entry name" value="2Fe-2S_ferredoxin-type"/>
</dbReference>
<dbReference type="Pfam" id="PF00175">
    <property type="entry name" value="NAD_binding_1"/>
    <property type="match status" value="1"/>
</dbReference>
<dbReference type="SUPFAM" id="SSF54292">
    <property type="entry name" value="2Fe-2S ferredoxin-like"/>
    <property type="match status" value="1"/>
</dbReference>
<sequence>MTERPIWPGGDDLLRCLSVAQEAPGVKTFRFAPASGAAVRFHAGQFVTLRLPLAGGDVWRCFTIASSPLQEDAIDLTIKALGDADTINASGSAWMHHHLHAGMTLAARAPTGPFCLMHPPERPLLLVSAGSGATPMAAIARFLRDIGDRTPVHYIHLARSPADCLFRPEIEAIAAELGGWKLDWLTSAEQGRPSAETFAAMAPDLADREVFCCGPAGFMAAIETAHAQAGGTADAFRKEAFVGISIPELATTHTAEAATGSFTVTFQPSGKTTTIGPEDTVLTAAGKLGIPISYACGDGICGTCRITKLEGAVEMTHQGGIEDDEVADGEILACCAYPRSNLVVKV</sequence>
<dbReference type="GO" id="GO:0051537">
    <property type="term" value="F:2 iron, 2 sulfur cluster binding"/>
    <property type="evidence" value="ECO:0007669"/>
    <property type="project" value="UniProtKB-KW"/>
</dbReference>
<evidence type="ECO:0000256" key="5">
    <source>
        <dbReference type="ARBA" id="ARBA00022827"/>
    </source>
</evidence>
<evidence type="ECO:0000256" key="7">
    <source>
        <dbReference type="ARBA" id="ARBA00023004"/>
    </source>
</evidence>
<dbReference type="SUPFAM" id="SSF52343">
    <property type="entry name" value="Ferredoxin reductase-like, C-terminal NADP-linked domain"/>
    <property type="match status" value="1"/>
</dbReference>
<dbReference type="PANTHER" id="PTHR47354:SF6">
    <property type="entry name" value="NADH OXIDOREDUCTASE HCR"/>
    <property type="match status" value="1"/>
</dbReference>
<protein>
    <submittedName>
        <fullName evidence="12">2Fe-2S iron-sulfur cluster binding domain-containing protein</fullName>
    </submittedName>
</protein>
<evidence type="ECO:0000256" key="2">
    <source>
        <dbReference type="ARBA" id="ARBA00022630"/>
    </source>
</evidence>
<dbReference type="Gene3D" id="3.40.50.80">
    <property type="entry name" value="Nucleotide-binding domain of ferredoxin-NADP reductase (FNR) module"/>
    <property type="match status" value="1"/>
</dbReference>
<keyword evidence="7" id="KW-0408">Iron</keyword>
<evidence type="ECO:0000256" key="8">
    <source>
        <dbReference type="ARBA" id="ARBA00023014"/>
    </source>
</evidence>
<dbReference type="GO" id="GO:0016491">
    <property type="term" value="F:oxidoreductase activity"/>
    <property type="evidence" value="ECO:0007669"/>
    <property type="project" value="UniProtKB-KW"/>
</dbReference>
<dbReference type="Gene3D" id="3.10.20.30">
    <property type="match status" value="1"/>
</dbReference>
<keyword evidence="4" id="KW-0479">Metal-binding</keyword>
<dbReference type="PANTHER" id="PTHR47354">
    <property type="entry name" value="NADH OXIDOREDUCTASE HCR"/>
    <property type="match status" value="1"/>
</dbReference>
<comment type="cofactor">
    <cofactor evidence="1">
        <name>FAD</name>
        <dbReference type="ChEBI" id="CHEBI:57692"/>
    </cofactor>
</comment>
<dbReference type="PROSITE" id="PS00197">
    <property type="entry name" value="2FE2S_FER_1"/>
    <property type="match status" value="1"/>
</dbReference>
<dbReference type="PROSITE" id="PS51384">
    <property type="entry name" value="FAD_FR"/>
    <property type="match status" value="1"/>
</dbReference>
<reference evidence="12" key="1">
    <citation type="journal article" date="2021" name="Microorganisms">
        <title>Acidisoma silvae sp. nov. and Acidisomacellulosilytica sp. nov., Two Acidophilic Bacteria Isolated from Decaying Wood, Hydrolyzing Cellulose and Producing Poly-3-hydroxybutyrate.</title>
        <authorList>
            <person name="Mieszkin S."/>
            <person name="Pouder E."/>
            <person name="Uroz S."/>
            <person name="Simon-Colin C."/>
            <person name="Alain K."/>
        </authorList>
    </citation>
    <scope>NUCLEOTIDE SEQUENCE</scope>
    <source>
        <strain evidence="12">HW T2.11</strain>
    </source>
</reference>
<keyword evidence="13" id="KW-1185">Reference proteome</keyword>
<dbReference type="RefSeq" id="WP_227321868.1">
    <property type="nucleotide sequence ID" value="NZ_JAESVB010000005.1"/>
</dbReference>
<dbReference type="GO" id="GO:0046872">
    <property type="term" value="F:metal ion binding"/>
    <property type="evidence" value="ECO:0007669"/>
    <property type="project" value="UniProtKB-KW"/>
</dbReference>
<comment type="similarity">
    <text evidence="9">In the N-terminal section; belongs to the FAD-binding oxidoreductase type 6 family.</text>
</comment>
<evidence type="ECO:0000259" key="11">
    <source>
        <dbReference type="PROSITE" id="PS51384"/>
    </source>
</evidence>